<sequence length="47" mass="5798">MFEIYKRRSNPRWNITEDLAKYMFMMPPSSFKDLRTVQINHGIHLRK</sequence>
<keyword evidence="2" id="KW-1185">Reference proteome</keyword>
<dbReference type="RefSeq" id="WP_229486879.1">
    <property type="nucleotide sequence ID" value="NZ_JAIVFQ010000039.1"/>
</dbReference>
<evidence type="ECO:0000313" key="1">
    <source>
        <dbReference type="EMBL" id="MCC5601892.1"/>
    </source>
</evidence>
<evidence type="ECO:0000313" key="2">
    <source>
        <dbReference type="Proteomes" id="UP001199525"/>
    </source>
</evidence>
<protein>
    <submittedName>
        <fullName evidence="1">Uncharacterized protein</fullName>
    </submittedName>
</protein>
<gene>
    <name evidence="1" type="ORF">LC586_22460</name>
</gene>
<comment type="caution">
    <text evidence="1">The sequence shown here is derived from an EMBL/GenBank/DDBJ whole genome shotgun (WGS) entry which is preliminary data.</text>
</comment>
<accession>A0ABS8ICN3</accession>
<reference evidence="1 2" key="1">
    <citation type="journal article" date="2021" name="Microorganisms">
        <title>Genome Evolution of Filamentous Cyanobacterium Nostoc Species: From Facultative Symbiosis to Free Living.</title>
        <authorList>
            <person name="Huo D."/>
            <person name="Li H."/>
            <person name="Cai F."/>
            <person name="Guo X."/>
            <person name="Qiao Z."/>
            <person name="Wang W."/>
            <person name="Yu G."/>
            <person name="Li R."/>
        </authorList>
    </citation>
    <scope>NUCLEOTIDE SEQUENCE [LARGE SCALE GENOMIC DNA]</scope>
    <source>
        <strain evidence="1 2">CHAB 5714</strain>
    </source>
</reference>
<dbReference type="Proteomes" id="UP001199525">
    <property type="component" value="Unassembled WGS sequence"/>
</dbReference>
<name>A0ABS8ICN3_9NOSO</name>
<proteinExistence type="predicted"/>
<organism evidence="1 2">
    <name type="scientific">Nostoc favosum CHAB5714</name>
    <dbReference type="NCBI Taxonomy" id="2780399"/>
    <lineage>
        <taxon>Bacteria</taxon>
        <taxon>Bacillati</taxon>
        <taxon>Cyanobacteriota</taxon>
        <taxon>Cyanophyceae</taxon>
        <taxon>Nostocales</taxon>
        <taxon>Nostocaceae</taxon>
        <taxon>Nostoc</taxon>
        <taxon>Nostoc favosum</taxon>
    </lineage>
</organism>
<dbReference type="EMBL" id="JAIVFQ010000039">
    <property type="protein sequence ID" value="MCC5601892.1"/>
    <property type="molecule type" value="Genomic_DNA"/>
</dbReference>